<feature type="compositionally biased region" description="Low complexity" evidence="1">
    <location>
        <begin position="26"/>
        <end position="41"/>
    </location>
</feature>
<evidence type="ECO:0000313" key="4">
    <source>
        <dbReference type="Proteomes" id="UP000078595"/>
    </source>
</evidence>
<evidence type="ECO:0000313" key="3">
    <source>
        <dbReference type="EMBL" id="WWC65724.1"/>
    </source>
</evidence>
<dbReference type="AlphaFoldDB" id="A0A1A5ZXM5"/>
<dbReference type="EMBL" id="CP144540">
    <property type="protein sequence ID" value="WWC65724.1"/>
    <property type="molecule type" value="Genomic_DNA"/>
</dbReference>
<name>A0A1A5ZXM5_9TREE</name>
<evidence type="ECO:0000256" key="1">
    <source>
        <dbReference type="SAM" id="MobiDB-lite"/>
    </source>
</evidence>
<dbReference type="RefSeq" id="XP_018260408.1">
    <property type="nucleotide sequence ID" value="XM_018410598.1"/>
</dbReference>
<accession>A0A1A5ZXM5</accession>
<dbReference type="EMBL" id="KI894035">
    <property type="protein sequence ID" value="OBR82566.1"/>
    <property type="molecule type" value="Genomic_DNA"/>
</dbReference>
<sequence>MPFIEDERTDTSTNGTGSNVSHAEPTFTSSSTQTTSEAASAPDSRGTAIGETATGRDPHEISSRLTPSDMAVRYYRGGNMGLQ</sequence>
<dbReference type="Proteomes" id="UP000078595">
    <property type="component" value="Chromosome 11"/>
</dbReference>
<protein>
    <submittedName>
        <fullName evidence="2">Uncharacterized protein</fullName>
    </submittedName>
</protein>
<gene>
    <name evidence="2" type="ORF">I303_07327</name>
    <name evidence="3" type="ORF">I303_108346</name>
</gene>
<reference evidence="2" key="1">
    <citation type="submission" date="2013-07" db="EMBL/GenBank/DDBJ databases">
        <title>The Genome Sequence of Cryptococcus dejecticola CBS10117.</title>
        <authorList>
            <consortium name="The Broad Institute Genome Sequencing Platform"/>
            <person name="Cuomo C."/>
            <person name="Litvintseva A."/>
            <person name="Chen Y."/>
            <person name="Heitman J."/>
            <person name="Sun S."/>
            <person name="Springer D."/>
            <person name="Dromer F."/>
            <person name="Young S.K."/>
            <person name="Zeng Q."/>
            <person name="Gargeya S."/>
            <person name="Fitzgerald M."/>
            <person name="Abouelleil A."/>
            <person name="Alvarado L."/>
            <person name="Berlin A.M."/>
            <person name="Chapman S.B."/>
            <person name="Dewar J."/>
            <person name="Goldberg J."/>
            <person name="Griggs A."/>
            <person name="Gujja S."/>
            <person name="Hansen M."/>
            <person name="Howarth C."/>
            <person name="Imamovic A."/>
            <person name="Larimer J."/>
            <person name="McCowan C."/>
            <person name="Murphy C."/>
            <person name="Pearson M."/>
            <person name="Priest M."/>
            <person name="Roberts A."/>
            <person name="Saif S."/>
            <person name="Shea T."/>
            <person name="Sykes S."/>
            <person name="Wortman J."/>
            <person name="Nusbaum C."/>
            <person name="Birren B."/>
        </authorList>
    </citation>
    <scope>NUCLEOTIDE SEQUENCE [LARGE SCALE GENOMIC DNA]</scope>
    <source>
        <strain evidence="2">CBS 10117</strain>
    </source>
</reference>
<keyword evidence="4" id="KW-1185">Reference proteome</keyword>
<feature type="region of interest" description="Disordered" evidence="1">
    <location>
        <begin position="1"/>
        <end position="68"/>
    </location>
</feature>
<proteinExistence type="predicted"/>
<reference evidence="3" key="3">
    <citation type="submission" date="2024-02" db="EMBL/GenBank/DDBJ databases">
        <title>Comparative genomics of Cryptococcus and Kwoniella reveals pathogenesis evolution and contrasting modes of karyotype evolution via chromosome fusion or intercentromeric recombination.</title>
        <authorList>
            <person name="Coelho M.A."/>
            <person name="David-Palma M."/>
            <person name="Shea T."/>
            <person name="Bowers K."/>
            <person name="McGinley-Smith S."/>
            <person name="Mohammad A.W."/>
            <person name="Gnirke A."/>
            <person name="Yurkov A.M."/>
            <person name="Nowrousian M."/>
            <person name="Sun S."/>
            <person name="Cuomo C.A."/>
            <person name="Heitman J."/>
        </authorList>
    </citation>
    <scope>NUCLEOTIDE SEQUENCE</scope>
    <source>
        <strain evidence="3">CBS 10117</strain>
    </source>
</reference>
<feature type="compositionally biased region" description="Polar residues" evidence="1">
    <location>
        <begin position="11"/>
        <end position="21"/>
    </location>
</feature>
<dbReference type="VEuPathDB" id="FungiDB:I303_07327"/>
<reference evidence="3" key="2">
    <citation type="submission" date="2013-07" db="EMBL/GenBank/DDBJ databases">
        <authorList>
            <consortium name="The Broad Institute Genome Sequencing Platform"/>
            <person name="Cuomo C."/>
            <person name="Litvintseva A."/>
            <person name="Chen Y."/>
            <person name="Heitman J."/>
            <person name="Sun S."/>
            <person name="Springer D."/>
            <person name="Dromer F."/>
            <person name="Young S.K."/>
            <person name="Zeng Q."/>
            <person name="Gargeya S."/>
            <person name="Fitzgerald M."/>
            <person name="Abouelleil A."/>
            <person name="Alvarado L."/>
            <person name="Berlin A.M."/>
            <person name="Chapman S.B."/>
            <person name="Dewar J."/>
            <person name="Goldberg J."/>
            <person name="Griggs A."/>
            <person name="Gujja S."/>
            <person name="Hansen M."/>
            <person name="Howarth C."/>
            <person name="Imamovic A."/>
            <person name="Larimer J."/>
            <person name="McCowan C."/>
            <person name="Murphy C."/>
            <person name="Pearson M."/>
            <person name="Priest M."/>
            <person name="Roberts A."/>
            <person name="Saif S."/>
            <person name="Shea T."/>
            <person name="Sykes S."/>
            <person name="Wortman J."/>
            <person name="Nusbaum C."/>
            <person name="Birren B."/>
        </authorList>
    </citation>
    <scope>NUCLEOTIDE SEQUENCE</scope>
    <source>
        <strain evidence="3">CBS 10117</strain>
    </source>
</reference>
<feature type="compositionally biased region" description="Basic and acidic residues" evidence="1">
    <location>
        <begin position="1"/>
        <end position="10"/>
    </location>
</feature>
<dbReference type="KEGG" id="kdj:28971026"/>
<organism evidence="2">
    <name type="scientific">Kwoniella dejecticola CBS 10117</name>
    <dbReference type="NCBI Taxonomy" id="1296121"/>
    <lineage>
        <taxon>Eukaryota</taxon>
        <taxon>Fungi</taxon>
        <taxon>Dikarya</taxon>
        <taxon>Basidiomycota</taxon>
        <taxon>Agaricomycotina</taxon>
        <taxon>Tremellomycetes</taxon>
        <taxon>Tremellales</taxon>
        <taxon>Cryptococcaceae</taxon>
        <taxon>Kwoniella</taxon>
    </lineage>
</organism>
<evidence type="ECO:0000313" key="2">
    <source>
        <dbReference type="EMBL" id="OBR82566.1"/>
    </source>
</evidence>
<dbReference type="GeneID" id="28971026"/>